<dbReference type="InterPro" id="IPR044666">
    <property type="entry name" value="Cyclophilin_A-like"/>
</dbReference>
<comment type="function">
    <text evidence="2">PPIases accelerate the folding of proteins. It catalyzes the cis-trans isomerization of proline imidic peptide bonds in oligopeptides.</text>
</comment>
<dbReference type="InterPro" id="IPR029000">
    <property type="entry name" value="Cyclophilin-like_dom_sf"/>
</dbReference>
<organism evidence="4 5">
    <name type="scientific">Angomonas deanei</name>
    <dbReference type="NCBI Taxonomy" id="59799"/>
    <lineage>
        <taxon>Eukaryota</taxon>
        <taxon>Discoba</taxon>
        <taxon>Euglenozoa</taxon>
        <taxon>Kinetoplastea</taxon>
        <taxon>Metakinetoplastina</taxon>
        <taxon>Trypanosomatida</taxon>
        <taxon>Trypanosomatidae</taxon>
        <taxon>Strigomonadinae</taxon>
        <taxon>Angomonas</taxon>
    </lineage>
</organism>
<accession>A0A7G2C9Y3</accession>
<dbReference type="GO" id="GO:0003755">
    <property type="term" value="F:peptidyl-prolyl cis-trans isomerase activity"/>
    <property type="evidence" value="ECO:0007669"/>
    <property type="project" value="UniProtKB-UniRule"/>
</dbReference>
<comment type="catalytic activity">
    <reaction evidence="1 2">
        <text>[protein]-peptidylproline (omega=180) = [protein]-peptidylproline (omega=0)</text>
        <dbReference type="Rhea" id="RHEA:16237"/>
        <dbReference type="Rhea" id="RHEA-COMP:10747"/>
        <dbReference type="Rhea" id="RHEA-COMP:10748"/>
        <dbReference type="ChEBI" id="CHEBI:83833"/>
        <dbReference type="ChEBI" id="CHEBI:83834"/>
        <dbReference type="EC" id="5.2.1.8"/>
    </reaction>
</comment>
<dbReference type="PANTHER" id="PTHR45625">
    <property type="entry name" value="PEPTIDYL-PROLYL CIS-TRANS ISOMERASE-RELATED"/>
    <property type="match status" value="1"/>
</dbReference>
<evidence type="ECO:0000313" key="5">
    <source>
        <dbReference type="Proteomes" id="UP000515908"/>
    </source>
</evidence>
<dbReference type="OrthoDB" id="271386at2759"/>
<evidence type="ECO:0000259" key="3">
    <source>
        <dbReference type="PROSITE" id="PS50072"/>
    </source>
</evidence>
<evidence type="ECO:0000256" key="2">
    <source>
        <dbReference type="RuleBase" id="RU363019"/>
    </source>
</evidence>
<gene>
    <name evidence="4" type="ORF">ADEAN_000413200</name>
</gene>
<dbReference type="VEuPathDB" id="TriTrypDB:ADEAN_000413200"/>
<dbReference type="PANTHER" id="PTHR45625:SF2">
    <property type="entry name" value="PEPTIDYL-PROLYL CIS-TRANS ISOMERASE-LIKE 3"/>
    <property type="match status" value="1"/>
</dbReference>
<dbReference type="Proteomes" id="UP000515908">
    <property type="component" value="Chromosome 07"/>
</dbReference>
<dbReference type="EC" id="5.2.1.8" evidence="2"/>
<dbReference type="SUPFAM" id="SSF50891">
    <property type="entry name" value="Cyclophilin-like"/>
    <property type="match status" value="1"/>
</dbReference>
<keyword evidence="2" id="KW-0697">Rotamase</keyword>
<dbReference type="InterPro" id="IPR002130">
    <property type="entry name" value="Cyclophilin-type_PPIase_dom"/>
</dbReference>
<evidence type="ECO:0000313" key="4">
    <source>
        <dbReference type="EMBL" id="CAD2216670.1"/>
    </source>
</evidence>
<feature type="domain" description="PPIase cyclophilin-type" evidence="3">
    <location>
        <begin position="6"/>
        <end position="202"/>
    </location>
</feature>
<reference evidence="4 5" key="1">
    <citation type="submission" date="2020-08" db="EMBL/GenBank/DDBJ databases">
        <authorList>
            <person name="Newling K."/>
            <person name="Davey J."/>
            <person name="Forrester S."/>
        </authorList>
    </citation>
    <scope>NUCLEOTIDE SEQUENCE [LARGE SCALE GENOMIC DNA]</scope>
    <source>
        <strain evidence="5">Crithidia deanei Carvalho (ATCC PRA-265)</strain>
    </source>
</reference>
<keyword evidence="2 4" id="KW-0413">Isomerase</keyword>
<evidence type="ECO:0000256" key="1">
    <source>
        <dbReference type="ARBA" id="ARBA00000971"/>
    </source>
</evidence>
<dbReference type="Pfam" id="PF00160">
    <property type="entry name" value="Pro_isomerase"/>
    <property type="match status" value="1"/>
</dbReference>
<dbReference type="EMBL" id="LR877151">
    <property type="protein sequence ID" value="CAD2216670.1"/>
    <property type="molecule type" value="Genomic_DNA"/>
</dbReference>
<dbReference type="PROSITE" id="PS50072">
    <property type="entry name" value="CSA_PPIASE_2"/>
    <property type="match status" value="1"/>
</dbReference>
<comment type="similarity">
    <text evidence="2">Belongs to the cyclophilin-type PPIase family.</text>
</comment>
<keyword evidence="5" id="KW-1185">Reference proteome</keyword>
<name>A0A7G2C9Y3_9TRYP</name>
<dbReference type="GO" id="GO:0071013">
    <property type="term" value="C:catalytic step 2 spliceosome"/>
    <property type="evidence" value="ECO:0007669"/>
    <property type="project" value="TreeGrafter"/>
</dbReference>
<dbReference type="Gene3D" id="2.40.100.10">
    <property type="entry name" value="Cyclophilin-like"/>
    <property type="match status" value="1"/>
</dbReference>
<dbReference type="AlphaFoldDB" id="A0A7G2C9Y3"/>
<dbReference type="PRINTS" id="PR00153">
    <property type="entry name" value="CSAPPISMRASE"/>
</dbReference>
<protein>
    <recommendedName>
        <fullName evidence="2">Peptidyl-prolyl cis-trans isomerase</fullName>
        <shortName evidence="2">PPIase</shortName>
        <ecNumber evidence="2">5.2.1.8</ecNumber>
    </recommendedName>
</protein>
<sequence length="214" mass="23403">MSLVLHTSEGNLPILLYFRECPKACFNFLALCASDYYDGCQFYRHYADILLQTGDPTNTGKGGESVYAAVPEGGVEHSFPATPQRYFDDEGFGGATQHNKRGTLSMAHRGTKQNTNASQFFISLQPQKEFDNVYTCFGEILTQHRYVPSINDEISVGTLIEVGAEIGESGERVLKALEAAAAEVDEKNGVLNKNVKITGATVLYNPFAEGVMSL</sequence>
<proteinExistence type="inferred from homology"/>